<dbReference type="EMBL" id="SUNJ01013275">
    <property type="protein sequence ID" value="TPP57384.1"/>
    <property type="molecule type" value="Genomic_DNA"/>
</dbReference>
<organism evidence="1 2">
    <name type="scientific">Fasciola gigantica</name>
    <name type="common">Giant liver fluke</name>
    <dbReference type="NCBI Taxonomy" id="46835"/>
    <lineage>
        <taxon>Eukaryota</taxon>
        <taxon>Metazoa</taxon>
        <taxon>Spiralia</taxon>
        <taxon>Lophotrochozoa</taxon>
        <taxon>Platyhelminthes</taxon>
        <taxon>Trematoda</taxon>
        <taxon>Digenea</taxon>
        <taxon>Plagiorchiida</taxon>
        <taxon>Echinostomata</taxon>
        <taxon>Echinostomatoidea</taxon>
        <taxon>Fasciolidae</taxon>
        <taxon>Fasciola</taxon>
    </lineage>
</organism>
<reference evidence="1 2" key="1">
    <citation type="submission" date="2019-04" db="EMBL/GenBank/DDBJ databases">
        <title>Annotation for the trematode Fasciola gigantica.</title>
        <authorList>
            <person name="Choi Y.-J."/>
        </authorList>
    </citation>
    <scope>NUCLEOTIDE SEQUENCE [LARGE SCALE GENOMIC DNA]</scope>
    <source>
        <strain evidence="1">Uganda_cow_1</strain>
    </source>
</reference>
<proteinExistence type="predicted"/>
<protein>
    <submittedName>
        <fullName evidence="1">Uncharacterized protein</fullName>
    </submittedName>
</protein>
<accession>A0A504Y8G4</accession>
<dbReference type="AlphaFoldDB" id="A0A504Y8G4"/>
<gene>
    <name evidence="1" type="ORF">FGIG_12449</name>
</gene>
<keyword evidence="2" id="KW-1185">Reference proteome</keyword>
<dbReference type="Proteomes" id="UP000316759">
    <property type="component" value="Unassembled WGS sequence"/>
</dbReference>
<name>A0A504Y8G4_FASGI</name>
<evidence type="ECO:0000313" key="1">
    <source>
        <dbReference type="EMBL" id="TPP57384.1"/>
    </source>
</evidence>
<evidence type="ECO:0000313" key="2">
    <source>
        <dbReference type="Proteomes" id="UP000316759"/>
    </source>
</evidence>
<comment type="caution">
    <text evidence="1">The sequence shown here is derived from an EMBL/GenBank/DDBJ whole genome shotgun (WGS) entry which is preliminary data.</text>
</comment>
<sequence length="44" mass="5463">MHYFSNSCSLDKLLRTRWSCSLSWRTRTTLRISWYCRSCLTTRW</sequence>